<dbReference type="Proteomes" id="UP000092544">
    <property type="component" value="Unassembled WGS sequence"/>
</dbReference>
<dbReference type="STRING" id="1792290.MSP8886_01724"/>
<proteinExistence type="predicted"/>
<name>A0A1A8TBW3_9GAMM</name>
<evidence type="ECO:0000313" key="2">
    <source>
        <dbReference type="EMBL" id="SBS30193.1"/>
    </source>
</evidence>
<dbReference type="PROSITE" id="PS50943">
    <property type="entry name" value="HTH_CROC1"/>
    <property type="match status" value="1"/>
</dbReference>
<dbReference type="InterPro" id="IPR001387">
    <property type="entry name" value="Cro/C1-type_HTH"/>
</dbReference>
<protein>
    <submittedName>
        <fullName evidence="2">Helix-turn-helix domain protein</fullName>
    </submittedName>
</protein>
<gene>
    <name evidence="2" type="ORF">MSP8886_01724</name>
</gene>
<evidence type="ECO:0000259" key="1">
    <source>
        <dbReference type="PROSITE" id="PS50943"/>
    </source>
</evidence>
<reference evidence="2 3" key="1">
    <citation type="submission" date="2016-06" db="EMBL/GenBank/DDBJ databases">
        <authorList>
            <person name="Kjaerup R.B."/>
            <person name="Dalgaard T.S."/>
            <person name="Juul-Madsen H.R."/>
        </authorList>
    </citation>
    <scope>NUCLEOTIDE SEQUENCE [LARGE SCALE GENOMIC DNA]</scope>
    <source>
        <strain evidence="2 3">CECT 8886</strain>
    </source>
</reference>
<dbReference type="CDD" id="cd00093">
    <property type="entry name" value="HTH_XRE"/>
    <property type="match status" value="1"/>
</dbReference>
<dbReference type="EMBL" id="FLOB01000003">
    <property type="protein sequence ID" value="SBS30193.1"/>
    <property type="molecule type" value="Genomic_DNA"/>
</dbReference>
<dbReference type="Gene3D" id="1.10.260.40">
    <property type="entry name" value="lambda repressor-like DNA-binding domains"/>
    <property type="match status" value="1"/>
</dbReference>
<dbReference type="AlphaFoldDB" id="A0A1A8TBW3"/>
<evidence type="ECO:0000313" key="3">
    <source>
        <dbReference type="Proteomes" id="UP000092544"/>
    </source>
</evidence>
<dbReference type="SMART" id="SM00530">
    <property type="entry name" value="HTH_XRE"/>
    <property type="match status" value="1"/>
</dbReference>
<dbReference type="RefSeq" id="WP_306455645.1">
    <property type="nucleotide sequence ID" value="NZ_FLOB01000003.1"/>
</dbReference>
<sequence>MSSLYLYLESDITVPDNFKENLRLLCSYYKSTSEVCRRLGINRPQFNRYLNGTNRPSANTMRRFCEFFGVEEGEITLPHAQFQCLVQVRPAHKVNSSTVSLEQRHCDNLQHISLTGQDKYLGYYFEYYISMACPGKILRTLVCIELRDGKMYFQRTERLREEGRAKPFHGIYKGIAYFLADRIFLMDYETLTGHEVTQTILFPSFKNRIDRLTGLKLGVSGSGERMPCCARVVYEHLGKQVNKREALALCGLYDVDSEQIDMSIRQAITNAMESSEWHFRARF</sequence>
<accession>A0A1A8TBW3</accession>
<keyword evidence="3" id="KW-1185">Reference proteome</keyword>
<dbReference type="Pfam" id="PF13443">
    <property type="entry name" value="HTH_26"/>
    <property type="match status" value="1"/>
</dbReference>
<dbReference type="SUPFAM" id="SSF47413">
    <property type="entry name" value="lambda repressor-like DNA-binding domains"/>
    <property type="match status" value="1"/>
</dbReference>
<dbReference type="GO" id="GO:0003677">
    <property type="term" value="F:DNA binding"/>
    <property type="evidence" value="ECO:0007669"/>
    <property type="project" value="InterPro"/>
</dbReference>
<dbReference type="InterPro" id="IPR010982">
    <property type="entry name" value="Lambda_DNA-bd_dom_sf"/>
</dbReference>
<feature type="domain" description="HTH cro/C1-type" evidence="1">
    <location>
        <begin position="33"/>
        <end position="75"/>
    </location>
</feature>
<organism evidence="2 3">
    <name type="scientific">Marinomonas spartinae</name>
    <dbReference type="NCBI Taxonomy" id="1792290"/>
    <lineage>
        <taxon>Bacteria</taxon>
        <taxon>Pseudomonadati</taxon>
        <taxon>Pseudomonadota</taxon>
        <taxon>Gammaproteobacteria</taxon>
        <taxon>Oceanospirillales</taxon>
        <taxon>Oceanospirillaceae</taxon>
        <taxon>Marinomonas</taxon>
    </lineage>
</organism>